<name>A0A3L6PB72_PANMI</name>
<proteinExistence type="predicted"/>
<dbReference type="EMBL" id="PQIB02000018">
    <property type="protein sequence ID" value="RLM54762.1"/>
    <property type="molecule type" value="Genomic_DNA"/>
</dbReference>
<gene>
    <name evidence="1" type="ORF">C2845_PM10G11980</name>
</gene>
<dbReference type="AlphaFoldDB" id="A0A3L6PB72"/>
<organism evidence="1 2">
    <name type="scientific">Panicum miliaceum</name>
    <name type="common">Proso millet</name>
    <name type="synonym">Broomcorn millet</name>
    <dbReference type="NCBI Taxonomy" id="4540"/>
    <lineage>
        <taxon>Eukaryota</taxon>
        <taxon>Viridiplantae</taxon>
        <taxon>Streptophyta</taxon>
        <taxon>Embryophyta</taxon>
        <taxon>Tracheophyta</taxon>
        <taxon>Spermatophyta</taxon>
        <taxon>Magnoliopsida</taxon>
        <taxon>Liliopsida</taxon>
        <taxon>Poales</taxon>
        <taxon>Poaceae</taxon>
        <taxon>PACMAD clade</taxon>
        <taxon>Panicoideae</taxon>
        <taxon>Panicodae</taxon>
        <taxon>Paniceae</taxon>
        <taxon>Panicinae</taxon>
        <taxon>Panicum</taxon>
        <taxon>Panicum sect. Panicum</taxon>
    </lineage>
</organism>
<sequence length="63" mass="6974">MLSVPEPRSWPAFKSLPLAATVVVLPVRHRNADKERLFTDGFDVLKRLLSCNADKRPSATAAL</sequence>
<protein>
    <submittedName>
        <fullName evidence="1">Uncharacterized protein</fullName>
    </submittedName>
</protein>
<accession>A0A3L6PB72</accession>
<dbReference type="STRING" id="4540.A0A3L6PB72"/>
<evidence type="ECO:0000313" key="1">
    <source>
        <dbReference type="EMBL" id="RLM54762.1"/>
    </source>
</evidence>
<reference evidence="2" key="1">
    <citation type="journal article" date="2019" name="Nat. Commun.">
        <title>The genome of broomcorn millet.</title>
        <authorList>
            <person name="Zou C."/>
            <person name="Miki D."/>
            <person name="Li D."/>
            <person name="Tang Q."/>
            <person name="Xiao L."/>
            <person name="Rajput S."/>
            <person name="Deng P."/>
            <person name="Jia W."/>
            <person name="Huang R."/>
            <person name="Zhang M."/>
            <person name="Sun Y."/>
            <person name="Hu J."/>
            <person name="Fu X."/>
            <person name="Schnable P.S."/>
            <person name="Li F."/>
            <person name="Zhang H."/>
            <person name="Feng B."/>
            <person name="Zhu X."/>
            <person name="Liu R."/>
            <person name="Schnable J.C."/>
            <person name="Zhu J.-K."/>
            <person name="Zhang H."/>
        </authorList>
    </citation>
    <scope>NUCLEOTIDE SEQUENCE [LARGE SCALE GENOMIC DNA]</scope>
</reference>
<comment type="caution">
    <text evidence="1">The sequence shown here is derived from an EMBL/GenBank/DDBJ whole genome shotgun (WGS) entry which is preliminary data.</text>
</comment>
<dbReference type="Proteomes" id="UP000275267">
    <property type="component" value="Unassembled WGS sequence"/>
</dbReference>
<keyword evidence="2" id="KW-1185">Reference proteome</keyword>
<evidence type="ECO:0000313" key="2">
    <source>
        <dbReference type="Proteomes" id="UP000275267"/>
    </source>
</evidence>